<evidence type="ECO:0000256" key="2">
    <source>
        <dbReference type="SAM" id="MobiDB-lite"/>
    </source>
</evidence>
<protein>
    <submittedName>
        <fullName evidence="3">Actin-like protein alp 5</fullName>
    </submittedName>
</protein>
<dbReference type="OrthoDB" id="6220758at2759"/>
<feature type="compositionally biased region" description="Polar residues" evidence="2">
    <location>
        <begin position="36"/>
        <end position="46"/>
    </location>
</feature>
<comment type="catalytic activity">
    <reaction evidence="1">
        <text>ATP + H2O = ADP + phosphate + H(+)</text>
        <dbReference type="Rhea" id="RHEA:13065"/>
        <dbReference type="ChEBI" id="CHEBI:15377"/>
        <dbReference type="ChEBI" id="CHEBI:15378"/>
        <dbReference type="ChEBI" id="CHEBI:30616"/>
        <dbReference type="ChEBI" id="CHEBI:43474"/>
        <dbReference type="ChEBI" id="CHEBI:456216"/>
    </reaction>
</comment>
<dbReference type="Proteomes" id="UP000221165">
    <property type="component" value="Unassembled WGS sequence"/>
</dbReference>
<dbReference type="VEuPathDB" id="ToxoDB:CSUI_010802"/>
<dbReference type="EMBL" id="MIGC01008371">
    <property type="protein sequence ID" value="PHJ15386.1"/>
    <property type="molecule type" value="Genomic_DNA"/>
</dbReference>
<dbReference type="SUPFAM" id="SSF53067">
    <property type="entry name" value="Actin-like ATPase domain"/>
    <property type="match status" value="1"/>
</dbReference>
<evidence type="ECO:0000256" key="1">
    <source>
        <dbReference type="ARBA" id="ARBA00049360"/>
    </source>
</evidence>
<sequence length="194" mass="21529">FQRAALLSYFSRSPQANRSARACARVPFPGSDRAPPQTSSDPSLAPSQDFPGGKGCEEGRQTLRLCTECIAVPEVLFRPQDVGSTECGIVELVQRSVSLLPREFQPFACGEILLVGGTAKFPGMRERLWKDLRSILPQHWPINIYMEDDPQFSVWRGASFSYSDRALFNLNALTRQQFEESGNAKGQAANAIFE</sequence>
<keyword evidence="4" id="KW-1185">Reference proteome</keyword>
<dbReference type="Gene3D" id="3.90.640.10">
    <property type="entry name" value="Actin, Chain A, domain 4"/>
    <property type="match status" value="1"/>
</dbReference>
<proteinExistence type="predicted"/>
<comment type="caution">
    <text evidence="3">The sequence shown here is derived from an EMBL/GenBank/DDBJ whole genome shotgun (WGS) entry which is preliminary data.</text>
</comment>
<organism evidence="3 4">
    <name type="scientific">Cystoisospora suis</name>
    <dbReference type="NCBI Taxonomy" id="483139"/>
    <lineage>
        <taxon>Eukaryota</taxon>
        <taxon>Sar</taxon>
        <taxon>Alveolata</taxon>
        <taxon>Apicomplexa</taxon>
        <taxon>Conoidasida</taxon>
        <taxon>Coccidia</taxon>
        <taxon>Eucoccidiorida</taxon>
        <taxon>Eimeriorina</taxon>
        <taxon>Sarcocystidae</taxon>
        <taxon>Cystoisospora</taxon>
    </lineage>
</organism>
<feature type="non-terminal residue" evidence="3">
    <location>
        <position position="1"/>
    </location>
</feature>
<dbReference type="InterPro" id="IPR043129">
    <property type="entry name" value="ATPase_NBD"/>
</dbReference>
<evidence type="ECO:0000313" key="3">
    <source>
        <dbReference type="EMBL" id="PHJ15386.1"/>
    </source>
</evidence>
<name>A0A2C6KGD5_9APIC</name>
<evidence type="ECO:0000313" key="4">
    <source>
        <dbReference type="Proteomes" id="UP000221165"/>
    </source>
</evidence>
<dbReference type="RefSeq" id="XP_067917120.1">
    <property type="nucleotide sequence ID" value="XM_068070903.1"/>
</dbReference>
<accession>A0A2C6KGD5</accession>
<dbReference type="AlphaFoldDB" id="A0A2C6KGD5"/>
<dbReference type="Pfam" id="PF00022">
    <property type="entry name" value="Actin"/>
    <property type="match status" value="1"/>
</dbReference>
<dbReference type="GeneID" id="94434114"/>
<dbReference type="PANTHER" id="PTHR11937">
    <property type="entry name" value="ACTIN"/>
    <property type="match status" value="1"/>
</dbReference>
<gene>
    <name evidence="3" type="ORF">CSUI_010802</name>
</gene>
<dbReference type="Gene3D" id="3.30.420.40">
    <property type="match status" value="2"/>
</dbReference>
<reference evidence="3 4" key="1">
    <citation type="journal article" date="2017" name="Int. J. Parasitol.">
        <title>The genome of the protozoan parasite Cystoisospora suis and a reverse vaccinology approach to identify vaccine candidates.</title>
        <authorList>
            <person name="Palmieri N."/>
            <person name="Shrestha A."/>
            <person name="Ruttkowski B."/>
            <person name="Beck T."/>
            <person name="Vogl C."/>
            <person name="Tomley F."/>
            <person name="Blake D.P."/>
            <person name="Joachim A."/>
        </authorList>
    </citation>
    <scope>NUCLEOTIDE SEQUENCE [LARGE SCALE GENOMIC DNA]</scope>
    <source>
        <strain evidence="3 4">Wien I</strain>
    </source>
</reference>
<feature type="region of interest" description="Disordered" evidence="2">
    <location>
        <begin position="26"/>
        <end position="53"/>
    </location>
</feature>
<dbReference type="InterPro" id="IPR004000">
    <property type="entry name" value="Actin"/>
</dbReference>